<sequence>MKTTPVLRIARPTDNLSTIKDMYCKGLQFTLLGEFRDHDNFDGVMLGHPNHSWHLEFTHHHNTSVGKAPTQDSLLVFYIEDESEWQKQSQLMQEAGFSLVPSYNPYWDRTGKTFEDIDGYRVVLQNTPPHI</sequence>
<dbReference type="InterPro" id="IPR029068">
    <property type="entry name" value="Glyas_Bleomycin-R_OHBP_Dase"/>
</dbReference>
<dbReference type="InterPro" id="IPR037523">
    <property type="entry name" value="VOC_core"/>
</dbReference>
<proteinExistence type="predicted"/>
<name>A0A077NAH8_XENBV</name>
<dbReference type="AlphaFoldDB" id="A0A077NAH8"/>
<dbReference type="SUPFAM" id="SSF54593">
    <property type="entry name" value="Glyoxalase/Bleomycin resistance protein/Dihydroxybiphenyl dioxygenase"/>
    <property type="match status" value="1"/>
</dbReference>
<dbReference type="Proteomes" id="UP000028511">
    <property type="component" value="Unassembled WGS sequence"/>
</dbReference>
<feature type="domain" description="VOC" evidence="1">
    <location>
        <begin position="5"/>
        <end position="127"/>
    </location>
</feature>
<dbReference type="CDD" id="cd06587">
    <property type="entry name" value="VOC"/>
    <property type="match status" value="1"/>
</dbReference>
<dbReference type="EMBL" id="CBSW010000016">
    <property type="protein sequence ID" value="CDG95227.1"/>
    <property type="molecule type" value="Genomic_DNA"/>
</dbReference>
<protein>
    <recommendedName>
        <fullName evidence="1">VOC domain-containing protein</fullName>
    </recommendedName>
</protein>
<gene>
    <name evidence="2" type="ORF">XBP1_1120017</name>
</gene>
<dbReference type="Gene3D" id="3.10.180.10">
    <property type="entry name" value="2,3-Dihydroxybiphenyl 1,2-Dioxygenase, domain 1"/>
    <property type="match status" value="1"/>
</dbReference>
<dbReference type="RefSeq" id="WP_038195337.1">
    <property type="nucleotide sequence ID" value="NZ_CAWLWN010000102.1"/>
</dbReference>
<evidence type="ECO:0000259" key="1">
    <source>
        <dbReference type="PROSITE" id="PS51819"/>
    </source>
</evidence>
<dbReference type="Pfam" id="PF22659">
    <property type="entry name" value="YycE-like_C"/>
    <property type="match status" value="1"/>
</dbReference>
<dbReference type="InterPro" id="IPR058998">
    <property type="entry name" value="YycE-like_N"/>
</dbReference>
<dbReference type="InterPro" id="IPR058997">
    <property type="entry name" value="YycE-like_C"/>
</dbReference>
<evidence type="ECO:0000313" key="2">
    <source>
        <dbReference type="EMBL" id="CDG95227.1"/>
    </source>
</evidence>
<reference evidence="2" key="1">
    <citation type="submission" date="2013-07" db="EMBL/GenBank/DDBJ databases">
        <title>Sub-species coevolution in mutualistic symbiosis.</title>
        <authorList>
            <person name="Murfin K."/>
            <person name="Klassen J."/>
            <person name="Lee M."/>
            <person name="Forst S."/>
            <person name="Stock P."/>
            <person name="Goodrich-Blair H."/>
        </authorList>
    </citation>
    <scope>NUCLEOTIDE SEQUENCE [LARGE SCALE GENOMIC DNA]</scope>
    <source>
        <strain evidence="2">Puntauvense</strain>
    </source>
</reference>
<dbReference type="PROSITE" id="PS51819">
    <property type="entry name" value="VOC"/>
    <property type="match status" value="1"/>
</dbReference>
<comment type="caution">
    <text evidence="2">The sequence shown here is derived from an EMBL/GenBank/DDBJ whole genome shotgun (WGS) entry which is preliminary data.</text>
</comment>
<accession>A0A077NAH8</accession>
<dbReference type="Pfam" id="PF22658">
    <property type="entry name" value="YycE-like_N"/>
    <property type="match status" value="1"/>
</dbReference>
<organism evidence="2">
    <name type="scientific">Xenorhabdus bovienii str. puntauvense</name>
    <dbReference type="NCBI Taxonomy" id="1398201"/>
    <lineage>
        <taxon>Bacteria</taxon>
        <taxon>Pseudomonadati</taxon>
        <taxon>Pseudomonadota</taxon>
        <taxon>Gammaproteobacteria</taxon>
        <taxon>Enterobacterales</taxon>
        <taxon>Morganellaceae</taxon>
        <taxon>Xenorhabdus</taxon>
    </lineage>
</organism>
<dbReference type="HOGENOM" id="CLU_107214_1_0_6"/>